<proteinExistence type="predicted"/>
<dbReference type="OrthoDB" id="341511at2759"/>
<keyword evidence="2" id="KW-1185">Reference proteome</keyword>
<reference evidence="1 2" key="1">
    <citation type="submission" date="2014-03" db="EMBL/GenBank/DDBJ databases">
        <title>Draft genome of the hookworm Oesophagostomum dentatum.</title>
        <authorList>
            <person name="Mitreva M."/>
        </authorList>
    </citation>
    <scope>NUCLEOTIDE SEQUENCE [LARGE SCALE GENOMIC DNA]</scope>
    <source>
        <strain evidence="1 2">OD-Hann</strain>
    </source>
</reference>
<organism evidence="1 2">
    <name type="scientific">Oesophagostomum dentatum</name>
    <name type="common">Nodular worm</name>
    <dbReference type="NCBI Taxonomy" id="61180"/>
    <lineage>
        <taxon>Eukaryota</taxon>
        <taxon>Metazoa</taxon>
        <taxon>Ecdysozoa</taxon>
        <taxon>Nematoda</taxon>
        <taxon>Chromadorea</taxon>
        <taxon>Rhabditida</taxon>
        <taxon>Rhabditina</taxon>
        <taxon>Rhabditomorpha</taxon>
        <taxon>Strongyloidea</taxon>
        <taxon>Strongylidae</taxon>
        <taxon>Oesophagostomum</taxon>
    </lineage>
</organism>
<name>A0A0B1SSF8_OESDE</name>
<evidence type="ECO:0000313" key="1">
    <source>
        <dbReference type="EMBL" id="KHJ86831.1"/>
    </source>
</evidence>
<accession>A0A0B1SSF8</accession>
<feature type="non-terminal residue" evidence="1">
    <location>
        <position position="1"/>
    </location>
</feature>
<gene>
    <name evidence="1" type="ORF">OESDEN_13406</name>
</gene>
<evidence type="ECO:0000313" key="2">
    <source>
        <dbReference type="Proteomes" id="UP000053660"/>
    </source>
</evidence>
<protein>
    <submittedName>
        <fullName evidence="1">Uncharacterized protein</fullName>
    </submittedName>
</protein>
<dbReference type="AlphaFoldDB" id="A0A0B1SSF8"/>
<dbReference type="Proteomes" id="UP000053660">
    <property type="component" value="Unassembled WGS sequence"/>
</dbReference>
<dbReference type="EMBL" id="KN559285">
    <property type="protein sequence ID" value="KHJ86831.1"/>
    <property type="molecule type" value="Genomic_DNA"/>
</dbReference>
<sequence length="204" mass="22811">VSPIHQVCHSSPVELEDSPPDFEAELDRLRQTVSYQSKTPAAPSTGSIVQPQCPLQTQPILKIKRNKTNEWKAPLNKKVKVEVVTLDDDENERTEEVLRPIVSADTTTQSYSQLSSQPVQIVENDLTCKFRALNIVRLAEAIRLMRFAVGSCRKTVQAVVVDIVDSLRIVDGMWTMKVSILIYSNAPAVERLCCASAVFIYNEL</sequence>